<gene>
    <name evidence="1" type="ORF">H1B31_07565</name>
</gene>
<keyword evidence="2" id="KW-1185">Reference proteome</keyword>
<dbReference type="AlphaFoldDB" id="A0A7G7VMY3"/>
<accession>A0A7G7VMY3</accession>
<dbReference type="EMBL" id="CP060204">
    <property type="protein sequence ID" value="QNH55476.1"/>
    <property type="molecule type" value="Genomic_DNA"/>
</dbReference>
<dbReference type="KEGG" id="stim:H1B31_07565"/>
<proteinExistence type="predicted"/>
<evidence type="ECO:0000313" key="1">
    <source>
        <dbReference type="EMBL" id="QNH55476.1"/>
    </source>
</evidence>
<organism evidence="1 2">
    <name type="scientific">Selenomonas timonae</name>
    <dbReference type="NCBI Taxonomy" id="2754044"/>
    <lineage>
        <taxon>Bacteria</taxon>
        <taxon>Bacillati</taxon>
        <taxon>Bacillota</taxon>
        <taxon>Negativicutes</taxon>
        <taxon>Selenomonadales</taxon>
        <taxon>Selenomonadaceae</taxon>
        <taxon>Selenomonas</taxon>
    </lineage>
</organism>
<reference evidence="1 2" key="1">
    <citation type="submission" date="2020-07" db="EMBL/GenBank/DDBJ databases">
        <title>Complete genome and description of Selenomonas timonensis sp. nov., a new bacterium isolated from a gingivitis subject.</title>
        <authorList>
            <person name="Antezack A."/>
        </authorList>
    </citation>
    <scope>NUCLEOTIDE SEQUENCE [LARGE SCALE GENOMIC DNA]</scope>
    <source>
        <strain evidence="1 2">Marseille-Q3039</strain>
    </source>
</reference>
<protein>
    <recommendedName>
        <fullName evidence="3">SseB protein N-terminal domain-containing protein</fullName>
    </recommendedName>
</protein>
<name>A0A7G7VMY3_9FIRM</name>
<evidence type="ECO:0000313" key="2">
    <source>
        <dbReference type="Proteomes" id="UP000515480"/>
    </source>
</evidence>
<evidence type="ECO:0008006" key="3">
    <source>
        <dbReference type="Google" id="ProtNLM"/>
    </source>
</evidence>
<sequence length="281" mass="31458">MELMKRGRKMFDEMFDEMFQDVENDSMEYGVRLACADESVFAALAQYYSQVEECEPLCNMPVRQFYPELEEENEISTSAEEVAWRNTMLISDVQAAGIPLEILQQQDVICIYRTGSEEDFAACAEGVTAQQEEDGDGIRPAVFCFADAATAKAYVCGSGVWAPSSSQVVGTNLDDVLPLLASTKGDIRYISGKSLLWEEMPAVDRSVQGVQLICRGAKDLSMFEVMEKAEAIAACFSEGVHILWQIEIYEKREILAFFVREMPHMGASRKRCEQEGAFFVS</sequence>
<dbReference type="Proteomes" id="UP000515480">
    <property type="component" value="Chromosome"/>
</dbReference>
<dbReference type="RefSeq" id="WP_185981259.1">
    <property type="nucleotide sequence ID" value="NZ_CP060204.1"/>
</dbReference>